<dbReference type="CDD" id="cd16913">
    <property type="entry name" value="YkuD_like"/>
    <property type="match status" value="1"/>
</dbReference>
<accession>A0A1G9EUQ5</accession>
<dbReference type="PANTHER" id="PTHR30582:SF33">
    <property type="entry name" value="EXPORTED PROTEIN"/>
    <property type="match status" value="1"/>
</dbReference>
<keyword evidence="3 6" id="KW-0133">Cell shape</keyword>
<evidence type="ECO:0000256" key="2">
    <source>
        <dbReference type="ARBA" id="ARBA00022679"/>
    </source>
</evidence>
<gene>
    <name evidence="10" type="ORF">SAMN05421806_11272</name>
</gene>
<dbReference type="PROSITE" id="PS52029">
    <property type="entry name" value="LD_TPASE"/>
    <property type="match status" value="1"/>
</dbReference>
<dbReference type="GO" id="GO:0008360">
    <property type="term" value="P:regulation of cell shape"/>
    <property type="evidence" value="ECO:0007669"/>
    <property type="project" value="UniProtKB-UniRule"/>
</dbReference>
<dbReference type="Proteomes" id="UP000199155">
    <property type="component" value="Unassembled WGS sequence"/>
</dbReference>
<name>A0A1G9EUQ5_9ACTN</name>
<dbReference type="Gene3D" id="2.40.440.10">
    <property type="entry name" value="L,D-transpeptidase catalytic domain-like"/>
    <property type="match status" value="1"/>
</dbReference>
<feature type="active site" description="Nucleophile" evidence="6">
    <location>
        <position position="225"/>
    </location>
</feature>
<dbReference type="InterPro" id="IPR038063">
    <property type="entry name" value="Transpep_catalytic_dom"/>
</dbReference>
<dbReference type="UniPathway" id="UPA00219"/>
<dbReference type="InterPro" id="IPR005490">
    <property type="entry name" value="LD_TPept_cat_dom"/>
</dbReference>
<dbReference type="EMBL" id="FNFF01000012">
    <property type="protein sequence ID" value="SDK79907.1"/>
    <property type="molecule type" value="Genomic_DNA"/>
</dbReference>
<dbReference type="PANTHER" id="PTHR30582">
    <property type="entry name" value="L,D-TRANSPEPTIDASE"/>
    <property type="match status" value="1"/>
</dbReference>
<dbReference type="GO" id="GO:0018104">
    <property type="term" value="P:peptidoglycan-protein cross-linking"/>
    <property type="evidence" value="ECO:0007669"/>
    <property type="project" value="TreeGrafter"/>
</dbReference>
<dbReference type="InterPro" id="IPR050979">
    <property type="entry name" value="LD-transpeptidase"/>
</dbReference>
<protein>
    <submittedName>
        <fullName evidence="10">L,D-transpeptidase catalytic domain</fullName>
    </submittedName>
</protein>
<evidence type="ECO:0000313" key="10">
    <source>
        <dbReference type="EMBL" id="SDK79907.1"/>
    </source>
</evidence>
<evidence type="ECO:0000256" key="4">
    <source>
        <dbReference type="ARBA" id="ARBA00022984"/>
    </source>
</evidence>
<evidence type="ECO:0000256" key="1">
    <source>
        <dbReference type="ARBA" id="ARBA00004752"/>
    </source>
</evidence>
<evidence type="ECO:0000259" key="9">
    <source>
        <dbReference type="PROSITE" id="PS52029"/>
    </source>
</evidence>
<dbReference type="AlphaFoldDB" id="A0A1G9EUQ5"/>
<evidence type="ECO:0000256" key="3">
    <source>
        <dbReference type="ARBA" id="ARBA00022960"/>
    </source>
</evidence>
<feature type="region of interest" description="Disordered" evidence="7">
    <location>
        <begin position="30"/>
        <end position="67"/>
    </location>
</feature>
<proteinExistence type="predicted"/>
<dbReference type="GO" id="GO:0005576">
    <property type="term" value="C:extracellular region"/>
    <property type="evidence" value="ECO:0007669"/>
    <property type="project" value="TreeGrafter"/>
</dbReference>
<organism evidence="10 11">
    <name type="scientific">Streptomyces indicus</name>
    <dbReference type="NCBI Taxonomy" id="417292"/>
    <lineage>
        <taxon>Bacteria</taxon>
        <taxon>Bacillati</taxon>
        <taxon>Actinomycetota</taxon>
        <taxon>Actinomycetes</taxon>
        <taxon>Kitasatosporales</taxon>
        <taxon>Streptomycetaceae</taxon>
        <taxon>Streptomyces</taxon>
    </lineage>
</organism>
<keyword evidence="5 6" id="KW-0961">Cell wall biogenesis/degradation</keyword>
<feature type="domain" description="L,D-TPase catalytic" evidence="9">
    <location>
        <begin position="138"/>
        <end position="249"/>
    </location>
</feature>
<feature type="chain" id="PRO_5011695869" evidence="8">
    <location>
        <begin position="29"/>
        <end position="254"/>
    </location>
</feature>
<dbReference type="Pfam" id="PF03734">
    <property type="entry name" value="YkuD"/>
    <property type="match status" value="1"/>
</dbReference>
<dbReference type="STRING" id="417292.SAMN05421806_11272"/>
<reference evidence="10 11" key="1">
    <citation type="submission" date="2016-10" db="EMBL/GenBank/DDBJ databases">
        <authorList>
            <person name="de Groot N.N."/>
        </authorList>
    </citation>
    <scope>NUCLEOTIDE SEQUENCE [LARGE SCALE GENOMIC DNA]</scope>
    <source>
        <strain evidence="10 11">CGMCC 4.5727</strain>
    </source>
</reference>
<keyword evidence="2" id="KW-0808">Transferase</keyword>
<dbReference type="GO" id="GO:0016740">
    <property type="term" value="F:transferase activity"/>
    <property type="evidence" value="ECO:0007669"/>
    <property type="project" value="UniProtKB-KW"/>
</dbReference>
<dbReference type="RefSeq" id="WP_245769545.1">
    <property type="nucleotide sequence ID" value="NZ_FNFF01000012.1"/>
</dbReference>
<evidence type="ECO:0000256" key="5">
    <source>
        <dbReference type="ARBA" id="ARBA00023316"/>
    </source>
</evidence>
<evidence type="ECO:0000256" key="8">
    <source>
        <dbReference type="SAM" id="SignalP"/>
    </source>
</evidence>
<feature type="signal peptide" evidence="8">
    <location>
        <begin position="1"/>
        <end position="28"/>
    </location>
</feature>
<evidence type="ECO:0000313" key="11">
    <source>
        <dbReference type="Proteomes" id="UP000199155"/>
    </source>
</evidence>
<keyword evidence="4 6" id="KW-0573">Peptidoglycan synthesis</keyword>
<dbReference type="SUPFAM" id="SSF141523">
    <property type="entry name" value="L,D-transpeptidase catalytic domain-like"/>
    <property type="match status" value="1"/>
</dbReference>
<keyword evidence="11" id="KW-1185">Reference proteome</keyword>
<feature type="active site" description="Proton donor/acceptor" evidence="6">
    <location>
        <position position="210"/>
    </location>
</feature>
<evidence type="ECO:0000256" key="7">
    <source>
        <dbReference type="SAM" id="MobiDB-lite"/>
    </source>
</evidence>
<dbReference type="GO" id="GO:0071972">
    <property type="term" value="F:peptidoglycan L,D-transpeptidase activity"/>
    <property type="evidence" value="ECO:0007669"/>
    <property type="project" value="TreeGrafter"/>
</dbReference>
<dbReference type="GO" id="GO:0071555">
    <property type="term" value="P:cell wall organization"/>
    <property type="evidence" value="ECO:0007669"/>
    <property type="project" value="UniProtKB-UniRule"/>
</dbReference>
<keyword evidence="8" id="KW-0732">Signal</keyword>
<evidence type="ECO:0000256" key="6">
    <source>
        <dbReference type="PROSITE-ProRule" id="PRU01373"/>
    </source>
</evidence>
<sequence>MRLSPRRIAVTLIVLLATLLPLTGQAPAADAAAAPKPPKPRMKVPEQEQWPPYEKKKRPPFCTAQAGPHQRQLERYLRLRVDGKQSPADCKAIQRFQQRYGIRHAVGYAGRVTWGTARLLDERAHPNRGRRCPRTPYSLICVDLTRQLVWVQKGGKVTFKARPMRSGAPKYRTRTGWFRVYARVRFHWSTLYDNAPMPWSQFFSGGQAFHGHYGSIYAPPGSHGCVNMRPGDAAALWRKAGKGTRVYVFGRKPA</sequence>
<comment type="pathway">
    <text evidence="1 6">Cell wall biogenesis; peptidoglycan biosynthesis.</text>
</comment>